<keyword evidence="3" id="KW-1185">Reference proteome</keyword>
<dbReference type="Proteomes" id="UP001451303">
    <property type="component" value="Unassembled WGS sequence"/>
</dbReference>
<keyword evidence="1" id="KW-0812">Transmembrane</keyword>
<name>A0ABR3DBD0_NEUIN</name>
<evidence type="ECO:0000313" key="2">
    <source>
        <dbReference type="EMBL" id="KAL0469994.1"/>
    </source>
</evidence>
<feature type="transmembrane region" description="Helical" evidence="1">
    <location>
        <begin position="45"/>
        <end position="66"/>
    </location>
</feature>
<dbReference type="EMBL" id="JAVLET010000005">
    <property type="protein sequence ID" value="KAL0469994.1"/>
    <property type="molecule type" value="Genomic_DNA"/>
</dbReference>
<comment type="caution">
    <text evidence="2">The sequence shown here is derived from an EMBL/GenBank/DDBJ whole genome shotgun (WGS) entry which is preliminary data.</text>
</comment>
<keyword evidence="1" id="KW-0472">Membrane</keyword>
<gene>
    <name evidence="2" type="ORF">QR685DRAFT_528153</name>
</gene>
<sequence length="89" mass="9996">MYRGCTYVAEQIVDGFFMSLVSAARVPFVNLVLIHPRQRRQKRSILPITFSTAVVSCLGVSNHLYVVCRGRSRGSRLWCHGTVLALTDI</sequence>
<organism evidence="2 3">
    <name type="scientific">Neurospora intermedia</name>
    <dbReference type="NCBI Taxonomy" id="5142"/>
    <lineage>
        <taxon>Eukaryota</taxon>
        <taxon>Fungi</taxon>
        <taxon>Dikarya</taxon>
        <taxon>Ascomycota</taxon>
        <taxon>Pezizomycotina</taxon>
        <taxon>Sordariomycetes</taxon>
        <taxon>Sordariomycetidae</taxon>
        <taxon>Sordariales</taxon>
        <taxon>Sordariaceae</taxon>
        <taxon>Neurospora</taxon>
    </lineage>
</organism>
<evidence type="ECO:0000256" key="1">
    <source>
        <dbReference type="SAM" id="Phobius"/>
    </source>
</evidence>
<feature type="transmembrane region" description="Helical" evidence="1">
    <location>
        <begin position="12"/>
        <end position="33"/>
    </location>
</feature>
<keyword evidence="1" id="KW-1133">Transmembrane helix</keyword>
<protein>
    <submittedName>
        <fullName evidence="2">Uncharacterized protein</fullName>
    </submittedName>
</protein>
<reference evidence="2 3" key="1">
    <citation type="submission" date="2023-09" db="EMBL/GenBank/DDBJ databases">
        <title>Multi-omics analysis of a traditional fermented food reveals byproduct-associated fungal strains for waste-to-food upcycling.</title>
        <authorList>
            <consortium name="Lawrence Berkeley National Laboratory"/>
            <person name="Rekdal V.M."/>
            <person name="Villalobos-Escobedo J.M."/>
            <person name="Rodriguez-Valeron N."/>
            <person name="Garcia M.O."/>
            <person name="Vasquez D.P."/>
            <person name="Damayanti I."/>
            <person name="Sorensen P.M."/>
            <person name="Baidoo E.E."/>
            <person name="De Carvalho A.C."/>
            <person name="Riley R."/>
            <person name="Lipzen A."/>
            <person name="He G."/>
            <person name="Yan M."/>
            <person name="Haridas S."/>
            <person name="Daum C."/>
            <person name="Yoshinaga Y."/>
            <person name="Ng V."/>
            <person name="Grigoriev I.V."/>
            <person name="Munk R."/>
            <person name="Nuraida L."/>
            <person name="Wijaya C.H."/>
            <person name="Morales P.-C."/>
            <person name="Keasling J.D."/>
        </authorList>
    </citation>
    <scope>NUCLEOTIDE SEQUENCE [LARGE SCALE GENOMIC DNA]</scope>
    <source>
        <strain evidence="2 3">FGSC 2613</strain>
    </source>
</reference>
<proteinExistence type="predicted"/>
<evidence type="ECO:0000313" key="3">
    <source>
        <dbReference type="Proteomes" id="UP001451303"/>
    </source>
</evidence>
<accession>A0ABR3DBD0</accession>